<gene>
    <name evidence="1" type="ORF">F0Q45_05820</name>
</gene>
<evidence type="ECO:0000313" key="2">
    <source>
        <dbReference type="Proteomes" id="UP000324701"/>
    </source>
</evidence>
<dbReference type="Proteomes" id="UP000324701">
    <property type="component" value="Unassembled WGS sequence"/>
</dbReference>
<dbReference type="EMBL" id="VTZN01000021">
    <property type="protein sequence ID" value="KAA1251169.1"/>
    <property type="molecule type" value="Genomic_DNA"/>
</dbReference>
<dbReference type="Gene3D" id="3.10.450.50">
    <property type="match status" value="1"/>
</dbReference>
<keyword evidence="2" id="KW-1185">Reference proteome</keyword>
<accession>A0A5B1BVI0</accession>
<dbReference type="SUPFAM" id="SSF54427">
    <property type="entry name" value="NTF2-like"/>
    <property type="match status" value="1"/>
</dbReference>
<name>A0A5B1BVI0_MYCSI</name>
<sequence length="136" mass="15026">MPALTAEAIAEVADQLFAAIENSDRAAVDRMWSDDIVVWRVGARRDNDKARALRVIDWLISVTTERRYQLLDRQIFGPVSGGPGAGFVQQHVLRATGRAGQSIALRVCIVIKLNAQGRINRIDEYFDPAELAPLLG</sequence>
<organism evidence="1 2">
    <name type="scientific">Mycobacterium simiae</name>
    <name type="common">Mycobacterium habana</name>
    <dbReference type="NCBI Taxonomy" id="1784"/>
    <lineage>
        <taxon>Bacteria</taxon>
        <taxon>Bacillati</taxon>
        <taxon>Actinomycetota</taxon>
        <taxon>Actinomycetes</taxon>
        <taxon>Mycobacteriales</taxon>
        <taxon>Mycobacteriaceae</taxon>
        <taxon>Mycobacterium</taxon>
        <taxon>Mycobacterium simiae complex</taxon>
    </lineage>
</organism>
<reference evidence="1 2" key="1">
    <citation type="submission" date="2019-09" db="EMBL/GenBank/DDBJ databases">
        <title>Report of infection by Mycobacterium simiae a patient suffering from pulmonary tuberculosis.</title>
        <authorList>
            <person name="Mohanty P.S."/>
            <person name="Bansal A.K."/>
            <person name="Singh H."/>
            <person name="Sharma S."/>
            <person name="Patil S.A."/>
            <person name="Upadhaya P."/>
            <person name="Singh P.K."/>
            <person name="Kumar D."/>
            <person name="Kumar S."/>
            <person name="Singh R.K."/>
            <person name="Chaudhary B."/>
        </authorList>
    </citation>
    <scope>NUCLEOTIDE SEQUENCE [LARGE SCALE GENOMIC DNA]</scope>
    <source>
        <strain evidence="1 2">JAL-560-SIM</strain>
    </source>
</reference>
<protein>
    <submittedName>
        <fullName evidence="1">DUF4440 domain-containing protein</fullName>
    </submittedName>
</protein>
<dbReference type="RefSeq" id="WP_149653037.1">
    <property type="nucleotide sequence ID" value="NZ_VTZN01000021.1"/>
</dbReference>
<dbReference type="AlphaFoldDB" id="A0A5B1BVI0"/>
<evidence type="ECO:0000313" key="1">
    <source>
        <dbReference type="EMBL" id="KAA1251169.1"/>
    </source>
</evidence>
<proteinExistence type="predicted"/>
<dbReference type="InterPro" id="IPR032710">
    <property type="entry name" value="NTF2-like_dom_sf"/>
</dbReference>
<dbReference type="OrthoDB" id="7207122at2"/>
<comment type="caution">
    <text evidence="1">The sequence shown here is derived from an EMBL/GenBank/DDBJ whole genome shotgun (WGS) entry which is preliminary data.</text>
</comment>